<dbReference type="AlphaFoldDB" id="A0A2T7NZ73"/>
<organism evidence="1 2">
    <name type="scientific">Pomacea canaliculata</name>
    <name type="common">Golden apple snail</name>
    <dbReference type="NCBI Taxonomy" id="400727"/>
    <lineage>
        <taxon>Eukaryota</taxon>
        <taxon>Metazoa</taxon>
        <taxon>Spiralia</taxon>
        <taxon>Lophotrochozoa</taxon>
        <taxon>Mollusca</taxon>
        <taxon>Gastropoda</taxon>
        <taxon>Caenogastropoda</taxon>
        <taxon>Architaenioglossa</taxon>
        <taxon>Ampullarioidea</taxon>
        <taxon>Ampullariidae</taxon>
        <taxon>Pomacea</taxon>
    </lineage>
</organism>
<proteinExistence type="predicted"/>
<name>A0A2T7NZ73_POMCA</name>
<dbReference type="Proteomes" id="UP000245119">
    <property type="component" value="Linkage Group LG8"/>
</dbReference>
<reference evidence="1 2" key="1">
    <citation type="submission" date="2018-04" db="EMBL/GenBank/DDBJ databases">
        <title>The genome of golden apple snail Pomacea canaliculata provides insight into stress tolerance and invasive adaptation.</title>
        <authorList>
            <person name="Liu C."/>
            <person name="Liu B."/>
            <person name="Ren Y."/>
            <person name="Zhang Y."/>
            <person name="Wang H."/>
            <person name="Li S."/>
            <person name="Jiang F."/>
            <person name="Yin L."/>
            <person name="Zhang G."/>
            <person name="Qian W."/>
            <person name="Fan W."/>
        </authorList>
    </citation>
    <scope>NUCLEOTIDE SEQUENCE [LARGE SCALE GENOMIC DNA]</scope>
    <source>
        <strain evidence="1">SZHN2017</strain>
        <tissue evidence="1">Muscle</tissue>
    </source>
</reference>
<comment type="caution">
    <text evidence="1">The sequence shown here is derived from an EMBL/GenBank/DDBJ whole genome shotgun (WGS) entry which is preliminary data.</text>
</comment>
<evidence type="ECO:0000313" key="2">
    <source>
        <dbReference type="Proteomes" id="UP000245119"/>
    </source>
</evidence>
<dbReference type="EMBL" id="PZQS01000008">
    <property type="protein sequence ID" value="PVD26433.1"/>
    <property type="molecule type" value="Genomic_DNA"/>
</dbReference>
<protein>
    <submittedName>
        <fullName evidence="1">Uncharacterized protein</fullName>
    </submittedName>
</protein>
<accession>A0A2T7NZ73</accession>
<sequence>MRIDAGLRPVFTITSLIWSPLLPSSGTRLASNNLASLFTCRFSSASTQPRFDVIKPRGEEYTSLEFLISQLRDTQQLWPEDTDL</sequence>
<keyword evidence="2" id="KW-1185">Reference proteome</keyword>
<gene>
    <name evidence="1" type="ORF">C0Q70_14110</name>
</gene>
<evidence type="ECO:0000313" key="1">
    <source>
        <dbReference type="EMBL" id="PVD26433.1"/>
    </source>
</evidence>